<dbReference type="PANTHER" id="PTHR46904:SF1">
    <property type="entry name" value="CENTROMERE PROTEIN T"/>
    <property type="match status" value="1"/>
</dbReference>
<evidence type="ECO:0000259" key="7">
    <source>
        <dbReference type="Pfam" id="PF15511"/>
    </source>
</evidence>
<evidence type="ECO:0000256" key="6">
    <source>
        <dbReference type="SAM" id="MobiDB-lite"/>
    </source>
</evidence>
<feature type="compositionally biased region" description="Acidic residues" evidence="6">
    <location>
        <begin position="382"/>
        <end position="395"/>
    </location>
</feature>
<reference evidence="8 9" key="1">
    <citation type="submission" date="2024-02" db="EMBL/GenBank/DDBJ databases">
        <title>Chromosome-scale genome assembly of the rough periwinkle Littorina saxatilis.</title>
        <authorList>
            <person name="De Jode A."/>
            <person name="Faria R."/>
            <person name="Formenti G."/>
            <person name="Sims Y."/>
            <person name="Smith T.P."/>
            <person name="Tracey A."/>
            <person name="Wood J.M.D."/>
            <person name="Zagrodzka Z.B."/>
            <person name="Johannesson K."/>
            <person name="Butlin R.K."/>
            <person name="Leder E.H."/>
        </authorList>
    </citation>
    <scope>NUCLEOTIDE SEQUENCE [LARGE SCALE GENOMIC DNA]</scope>
    <source>
        <strain evidence="8">Snail1</strain>
        <tissue evidence="8">Muscle</tissue>
    </source>
</reference>
<feature type="compositionally biased region" description="Low complexity" evidence="6">
    <location>
        <begin position="29"/>
        <end position="45"/>
    </location>
</feature>
<proteinExistence type="inferred from homology"/>
<dbReference type="GO" id="GO:0003677">
    <property type="term" value="F:DNA binding"/>
    <property type="evidence" value="ECO:0007669"/>
    <property type="project" value="InterPro"/>
</dbReference>
<keyword evidence="5" id="KW-0539">Nucleus</keyword>
<dbReference type="AlphaFoldDB" id="A0AAN9BYV1"/>
<dbReference type="GO" id="GO:0000278">
    <property type="term" value="P:mitotic cell cycle"/>
    <property type="evidence" value="ECO:0007669"/>
    <property type="project" value="TreeGrafter"/>
</dbReference>
<feature type="compositionally biased region" description="Basic and acidic residues" evidence="6">
    <location>
        <begin position="274"/>
        <end position="294"/>
    </location>
</feature>
<dbReference type="CDD" id="cd22920">
    <property type="entry name" value="HFD_CENP-T"/>
    <property type="match status" value="1"/>
</dbReference>
<dbReference type="InterPro" id="IPR028255">
    <property type="entry name" value="CENP-T"/>
</dbReference>
<name>A0AAN9BYV1_9CAEN</name>
<dbReference type="GO" id="GO:0007059">
    <property type="term" value="P:chromosome segregation"/>
    <property type="evidence" value="ECO:0007669"/>
    <property type="project" value="TreeGrafter"/>
</dbReference>
<feature type="compositionally biased region" description="Polar residues" evidence="6">
    <location>
        <begin position="351"/>
        <end position="379"/>
    </location>
</feature>
<dbReference type="Proteomes" id="UP001374579">
    <property type="component" value="Unassembled WGS sequence"/>
</dbReference>
<evidence type="ECO:0000313" key="8">
    <source>
        <dbReference type="EMBL" id="KAK7114323.1"/>
    </source>
</evidence>
<dbReference type="EMBL" id="JBAMIC010000001">
    <property type="protein sequence ID" value="KAK7114323.1"/>
    <property type="molecule type" value="Genomic_DNA"/>
</dbReference>
<evidence type="ECO:0000256" key="5">
    <source>
        <dbReference type="ARBA" id="ARBA00023242"/>
    </source>
</evidence>
<comment type="caution">
    <text evidence="8">The sequence shown here is derived from an EMBL/GenBank/DDBJ whole genome shotgun (WGS) entry which is preliminary data.</text>
</comment>
<dbReference type="Pfam" id="PF15511">
    <property type="entry name" value="CENP-T_C"/>
    <property type="match status" value="1"/>
</dbReference>
<feature type="region of interest" description="Disordered" evidence="6">
    <location>
        <begin position="315"/>
        <end position="797"/>
    </location>
</feature>
<evidence type="ECO:0000256" key="4">
    <source>
        <dbReference type="ARBA" id="ARBA00022454"/>
    </source>
</evidence>
<evidence type="ECO:0000256" key="1">
    <source>
        <dbReference type="ARBA" id="ARBA00004123"/>
    </source>
</evidence>
<feature type="compositionally biased region" description="Low complexity" evidence="6">
    <location>
        <begin position="562"/>
        <end position="576"/>
    </location>
</feature>
<dbReference type="Gene3D" id="1.10.20.10">
    <property type="entry name" value="Histone, subunit A"/>
    <property type="match status" value="1"/>
</dbReference>
<feature type="compositionally biased region" description="Polar residues" evidence="6">
    <location>
        <begin position="506"/>
        <end position="520"/>
    </location>
</feature>
<feature type="compositionally biased region" description="Polar residues" evidence="6">
    <location>
        <begin position="1"/>
        <end position="13"/>
    </location>
</feature>
<dbReference type="SUPFAM" id="SSF47113">
    <property type="entry name" value="Histone-fold"/>
    <property type="match status" value="1"/>
</dbReference>
<dbReference type="GO" id="GO:0051382">
    <property type="term" value="P:kinetochore assembly"/>
    <property type="evidence" value="ECO:0007669"/>
    <property type="project" value="InterPro"/>
</dbReference>
<comment type="similarity">
    <text evidence="3">Belongs to the CENP-T/CNN1 family.</text>
</comment>
<comment type="subcellular location">
    <subcellularLocation>
        <location evidence="2">Chromosome</location>
    </subcellularLocation>
    <subcellularLocation>
        <location evidence="1">Nucleus</location>
    </subcellularLocation>
</comment>
<feature type="compositionally biased region" description="Basic and acidic residues" evidence="6">
    <location>
        <begin position="605"/>
        <end position="620"/>
    </location>
</feature>
<feature type="compositionally biased region" description="Polar residues" evidence="6">
    <location>
        <begin position="538"/>
        <end position="550"/>
    </location>
</feature>
<dbReference type="GO" id="GO:0005634">
    <property type="term" value="C:nucleus"/>
    <property type="evidence" value="ECO:0007669"/>
    <property type="project" value="UniProtKB-SubCell"/>
</dbReference>
<dbReference type="PANTHER" id="PTHR46904">
    <property type="entry name" value="CENTROMERE PROTEIN T"/>
    <property type="match status" value="1"/>
</dbReference>
<feature type="compositionally biased region" description="Polar residues" evidence="6">
    <location>
        <begin position="621"/>
        <end position="636"/>
    </location>
</feature>
<feature type="compositionally biased region" description="Acidic residues" evidence="6">
    <location>
        <begin position="729"/>
        <end position="741"/>
    </location>
</feature>
<evidence type="ECO:0000313" key="9">
    <source>
        <dbReference type="Proteomes" id="UP001374579"/>
    </source>
</evidence>
<feature type="compositionally biased region" description="Polar residues" evidence="6">
    <location>
        <begin position="683"/>
        <end position="693"/>
    </location>
</feature>
<feature type="compositionally biased region" description="Low complexity" evidence="6">
    <location>
        <begin position="255"/>
        <end position="265"/>
    </location>
</feature>
<feature type="domain" description="CENP-T/Histone H4 histone fold" evidence="7">
    <location>
        <begin position="796"/>
        <end position="891"/>
    </location>
</feature>
<keyword evidence="9" id="KW-1185">Reference proteome</keyword>
<feature type="region of interest" description="Disordered" evidence="6">
    <location>
        <begin position="199"/>
        <end position="294"/>
    </location>
</feature>
<sequence>MASKTPWTTVNVNTEKDAQRTLRRRSVADDPASSVSAKSAPGSASKRQRQIMAEPTPRRSPRVRRSVGGQEEGDVTPRHLIQNMLTVQGTAQPITRRKQRVSDVIMRPPLSTSTRKVAKRRSSVGGLDLDDVTRKFTPRTNILGFLDQAPEITPDMRQAVASSDSHSTTQNVSSYINLNVNEVGVSLLVGSSSKETMMNISSSGGRFRSKKRNLNIQLPQVTPGVRAQTPQSAGKASKVSRTPSRSSTKDDLHTVPSSVPSSPAADSEDPQNTSRDRLNTSAVSEREKSRHSERNIFSDIFEQGGDADHVDVESVENAPDENSGVEVERFQGGRKSKTPTALNKTRDGESQSRGTTPQSGRKSQSSQRTLSSMWSSRRTSGLEDEREPEENDNMDLNESGSSTRTLRFSKTRTESIADATVSGSALKGTRKSGTPSPRLLSSANRNARQTPQSSSALDVSGSKSNRTAGKNEWGSTSVSSSRTPASSHTPSSSGQSLRLSARKGSSGKNQSQFSVGNITGSLEELDEDPFPDLLQGKTPVTSTPRVSSNSKPPPMIPTPDTSNSRRSSVRKSSGFRGHTPASVQLQNMSGSAKGGGSTGKSSRQLPRDVEQSSSQRKERISGSQGKTPASAQLQNMSGSAKGGGSTGKSSRQLSPDTDRSFSQRRSKSSVVSRLSGRFDALESASQASGSERSGPSVLDAEDQVEPTTSDFAEIDARGDEQMPGVLPNEADEDESDEEEDGYSPLKTPRLPEKQPTPATVISTRDKNTSVKIGASQTGTKRKAAVSSRPAKRPRHGLPTSTIKALFTHFCHLRVSKEAIKEVVKISDQFLQNMAEDVEAYATHAHRQTINMSDFELLMRRQGFITDTCSLNTLIAKYLPLELRQELIPIARSGNQLEPKG</sequence>
<feature type="compositionally biased region" description="Low complexity" evidence="6">
    <location>
        <begin position="668"/>
        <end position="677"/>
    </location>
</feature>
<feature type="compositionally biased region" description="Basic residues" evidence="6">
    <location>
        <begin position="779"/>
        <end position="795"/>
    </location>
</feature>
<keyword evidence="4" id="KW-0158">Chromosome</keyword>
<dbReference type="GO" id="GO:0046982">
    <property type="term" value="F:protein heterodimerization activity"/>
    <property type="evidence" value="ECO:0007669"/>
    <property type="project" value="InterPro"/>
</dbReference>
<evidence type="ECO:0000256" key="2">
    <source>
        <dbReference type="ARBA" id="ARBA00004286"/>
    </source>
</evidence>
<feature type="region of interest" description="Disordered" evidence="6">
    <location>
        <begin position="1"/>
        <end position="76"/>
    </location>
</feature>
<dbReference type="InterPro" id="IPR035425">
    <property type="entry name" value="CENP-T/H4_C"/>
</dbReference>
<gene>
    <name evidence="8" type="ORF">V1264_000399</name>
</gene>
<dbReference type="InterPro" id="IPR009072">
    <property type="entry name" value="Histone-fold"/>
</dbReference>
<accession>A0AAN9BYV1</accession>
<organism evidence="8 9">
    <name type="scientific">Littorina saxatilis</name>
    <dbReference type="NCBI Taxonomy" id="31220"/>
    <lineage>
        <taxon>Eukaryota</taxon>
        <taxon>Metazoa</taxon>
        <taxon>Spiralia</taxon>
        <taxon>Lophotrochozoa</taxon>
        <taxon>Mollusca</taxon>
        <taxon>Gastropoda</taxon>
        <taxon>Caenogastropoda</taxon>
        <taxon>Littorinimorpha</taxon>
        <taxon>Littorinoidea</taxon>
        <taxon>Littorinidae</taxon>
        <taxon>Littorina</taxon>
    </lineage>
</organism>
<feature type="compositionally biased region" description="Polar residues" evidence="6">
    <location>
        <begin position="431"/>
        <end position="468"/>
    </location>
</feature>
<feature type="compositionally biased region" description="Low complexity" evidence="6">
    <location>
        <begin position="475"/>
        <end position="496"/>
    </location>
</feature>
<feature type="compositionally biased region" description="Polar residues" evidence="6">
    <location>
        <begin position="228"/>
        <end position="246"/>
    </location>
</feature>
<evidence type="ECO:0000256" key="3">
    <source>
        <dbReference type="ARBA" id="ARBA00010137"/>
    </source>
</evidence>
<protein>
    <recommendedName>
        <fullName evidence="7">CENP-T/Histone H4 histone fold domain-containing protein</fullName>
    </recommendedName>
</protein>
<dbReference type="GO" id="GO:0000776">
    <property type="term" value="C:kinetochore"/>
    <property type="evidence" value="ECO:0007669"/>
    <property type="project" value="InterPro"/>
</dbReference>
<feature type="compositionally biased region" description="Polar residues" evidence="6">
    <location>
        <begin position="396"/>
        <end position="408"/>
    </location>
</feature>